<keyword evidence="2" id="KW-0378">Hydrolase</keyword>
<protein>
    <submittedName>
        <fullName evidence="2">Dienelactone hydrolase</fullName>
    </submittedName>
</protein>
<proteinExistence type="predicted"/>
<reference evidence="2 3" key="1">
    <citation type="submission" date="2019-09" db="EMBL/GenBank/DDBJ databases">
        <authorList>
            <person name="Kevbrin V."/>
            <person name="Grouzdev D.S."/>
        </authorList>
    </citation>
    <scope>NUCLEOTIDE SEQUENCE [LARGE SCALE GENOMIC DNA]</scope>
    <source>
        <strain evidence="2 3">G-192</strain>
    </source>
</reference>
<name>A0A5M6Z9Z7_9PROT</name>
<organism evidence="2 3">
    <name type="scientific">Alkalicaulis satelles</name>
    <dbReference type="NCBI Taxonomy" id="2609175"/>
    <lineage>
        <taxon>Bacteria</taxon>
        <taxon>Pseudomonadati</taxon>
        <taxon>Pseudomonadota</taxon>
        <taxon>Alphaproteobacteria</taxon>
        <taxon>Maricaulales</taxon>
        <taxon>Maricaulaceae</taxon>
        <taxon>Alkalicaulis</taxon>
    </lineage>
</organism>
<dbReference type="Proteomes" id="UP000325122">
    <property type="component" value="Unassembled WGS sequence"/>
</dbReference>
<dbReference type="SUPFAM" id="SSF53474">
    <property type="entry name" value="alpha/beta-Hydrolases"/>
    <property type="match status" value="1"/>
</dbReference>
<dbReference type="Gene3D" id="3.40.50.1820">
    <property type="entry name" value="alpha/beta hydrolase"/>
    <property type="match status" value="1"/>
</dbReference>
<dbReference type="EMBL" id="VWOJ01000005">
    <property type="protein sequence ID" value="KAA5800930.1"/>
    <property type="molecule type" value="Genomic_DNA"/>
</dbReference>
<evidence type="ECO:0000313" key="2">
    <source>
        <dbReference type="EMBL" id="KAA5800930.1"/>
    </source>
</evidence>
<dbReference type="GO" id="GO:0016787">
    <property type="term" value="F:hydrolase activity"/>
    <property type="evidence" value="ECO:0007669"/>
    <property type="project" value="UniProtKB-KW"/>
</dbReference>
<dbReference type="AlphaFoldDB" id="A0A5M6Z9Z7"/>
<dbReference type="Pfam" id="PF01738">
    <property type="entry name" value="DLH"/>
    <property type="match status" value="1"/>
</dbReference>
<evidence type="ECO:0000313" key="3">
    <source>
        <dbReference type="Proteomes" id="UP000325122"/>
    </source>
</evidence>
<evidence type="ECO:0000259" key="1">
    <source>
        <dbReference type="Pfam" id="PF01738"/>
    </source>
</evidence>
<accession>A0A5M6Z9Z7</accession>
<keyword evidence="3" id="KW-1185">Reference proteome</keyword>
<dbReference type="InterPro" id="IPR029058">
    <property type="entry name" value="AB_hydrolase_fold"/>
</dbReference>
<gene>
    <name evidence="2" type="ORF">F1654_12750</name>
</gene>
<sequence>MPQPFADILHTDNRTPFEDMFDFEAAGMAHPVLASGHGPGVILMHELPGFVSEFWRLARWIEAAGFRVYAPAYLDPAGSALEEVLALHGRVGGMARACVSREIRLFAREGGSPVSDWLRALARQVHAECGGPGVGAVGLCLSGNFAWSVAVEPSVQAAVAAEPAVPFNNPGGLHLSRDEAEGLKARADLPVMALRFDGDPSCKAERFAALTDLIGPERALTRVLPDEAKNPGGNPFPHAVLTRDLIAADGQPTFEAAREVLGYLTARLIYCI</sequence>
<dbReference type="InterPro" id="IPR002925">
    <property type="entry name" value="Dienelactn_hydro"/>
</dbReference>
<comment type="caution">
    <text evidence="2">The sequence shown here is derived from an EMBL/GenBank/DDBJ whole genome shotgun (WGS) entry which is preliminary data.</text>
</comment>
<dbReference type="RefSeq" id="WP_150023949.1">
    <property type="nucleotide sequence ID" value="NZ_VWOJ01000005.1"/>
</dbReference>
<feature type="domain" description="Dienelactone hydrolase" evidence="1">
    <location>
        <begin position="31"/>
        <end position="207"/>
    </location>
</feature>